<organism evidence="10 11">
    <name type="scientific">Novosphingobium olei</name>
    <dbReference type="NCBI Taxonomy" id="2728851"/>
    <lineage>
        <taxon>Bacteria</taxon>
        <taxon>Pseudomonadati</taxon>
        <taxon>Pseudomonadota</taxon>
        <taxon>Alphaproteobacteria</taxon>
        <taxon>Sphingomonadales</taxon>
        <taxon>Sphingomonadaceae</taxon>
        <taxon>Novosphingobium</taxon>
    </lineage>
</organism>
<gene>
    <name evidence="10" type="ORF">HHL27_04185</name>
</gene>
<keyword evidence="4" id="KW-0964">Secreted</keyword>
<protein>
    <recommendedName>
        <fullName evidence="9">Peptidase M10 serralysin C-terminal domain-containing protein</fullName>
    </recommendedName>
</protein>
<dbReference type="InterPro" id="IPR011049">
    <property type="entry name" value="Serralysin-like_metalloprot_C"/>
</dbReference>
<dbReference type="Pfam" id="PF08548">
    <property type="entry name" value="Peptidase_M10_C"/>
    <property type="match status" value="1"/>
</dbReference>
<reference evidence="10 11" key="1">
    <citation type="submission" date="2020-04" db="EMBL/GenBank/DDBJ databases">
        <title>Novosphingobium sp. TW-4 isolated from soil.</title>
        <authorList>
            <person name="Dahal R.H."/>
            <person name="Chaudhary D.K."/>
        </authorList>
    </citation>
    <scope>NUCLEOTIDE SEQUENCE [LARGE SCALE GENOMIC DNA]</scope>
    <source>
        <strain evidence="10 11">TW-4</strain>
    </source>
</reference>
<dbReference type="PANTHER" id="PTHR38340">
    <property type="entry name" value="S-LAYER PROTEIN"/>
    <property type="match status" value="1"/>
</dbReference>
<dbReference type="AlphaFoldDB" id="A0A7Y0BNB2"/>
<sequence length="724" mass="73752">MARFTSGDDVFYGGSDEKVIWALGGDDQVEIQFDRDSDPLATGVTIHGGAGNDLLVVGGLDNFSTIYGDAGNDRIYLDGAFQDEDPIGGQAYGGAGDDTITAGYGTFAEGGAGNDRITGFHVNGGAGDDTLQGNQVSGGSGDDVVVANLFAYDRYGAQPAVGLGDDGSDQVSGYIVDGGAGDDTVDARGYYDFEYGVGGAASGGAGSDVVYGIDVAGGAGNDLLHTSSTASGGQGHDVFFVFDPAAFYNEVGDASYNYNPILKDFTLGEDRIAIPSSYTFVKAFTGHPGEVLLDPVANITNVDVDGDGLSDTTLKGASRNLFINIAFDGSEADDQASGSGLFLGEGGNDTLTGAIGTDWLYGGQGNDVLSGASGDDLLVGNSGADTLNGGSGNDELDGGDGADTLLGGAGDDFIYGGAAADRIVGGSGNDQLLGEEGNDHINGGAGDDIITGGMGDDYILGGLGADRFVFSAADYARAGEFPYPDAPTRDTIADFTIGKDKIDLTAFGSNVPMSLTHQSDYDLITIDLNRNGTDDLRIRVQTLGGRLTLTDIVHNDTTVEGTANSDRLYGAFGNDTLSGLGGDDLLAGGDGSDQLIGGSGNDTLRGGAGADKLTGGLGQDFFYFDTVETSAESDTVADFSSGKDKLLFDSSAFAALAGQVSGRSLSAAEFGTGKFATTANQHIIYNSSNGALYYDPDGNGESDQVQIATLTFHPIVTSSDIIVI</sequence>
<keyword evidence="5" id="KW-0800">Toxin</keyword>
<dbReference type="RefSeq" id="WP_169492150.1">
    <property type="nucleotide sequence ID" value="NZ_JABBGM010000002.1"/>
</dbReference>
<keyword evidence="7" id="KW-0843">Virulence</keyword>
<dbReference type="Proteomes" id="UP000583556">
    <property type="component" value="Unassembled WGS sequence"/>
</dbReference>
<proteinExistence type="predicted"/>
<evidence type="ECO:0000256" key="1">
    <source>
        <dbReference type="ARBA" id="ARBA00001913"/>
    </source>
</evidence>
<evidence type="ECO:0000256" key="5">
    <source>
        <dbReference type="ARBA" id="ARBA00022656"/>
    </source>
</evidence>
<dbReference type="InterPro" id="IPR001343">
    <property type="entry name" value="Hemolysn_Ca-bd"/>
</dbReference>
<dbReference type="Gene3D" id="2.150.10.10">
    <property type="entry name" value="Serralysin-like metalloprotease, C-terminal"/>
    <property type="match status" value="4"/>
</dbReference>
<comment type="cofactor">
    <cofactor evidence="1">
        <name>Ca(2+)</name>
        <dbReference type="ChEBI" id="CHEBI:29108"/>
    </cofactor>
</comment>
<dbReference type="PRINTS" id="PR01488">
    <property type="entry name" value="RTXTOXINA"/>
</dbReference>
<dbReference type="InterPro" id="IPR018511">
    <property type="entry name" value="Hemolysin-typ_Ca-bd_CS"/>
</dbReference>
<dbReference type="PANTHER" id="PTHR38340:SF1">
    <property type="entry name" value="S-LAYER PROTEIN"/>
    <property type="match status" value="1"/>
</dbReference>
<dbReference type="GO" id="GO:0090729">
    <property type="term" value="F:toxin activity"/>
    <property type="evidence" value="ECO:0007669"/>
    <property type="project" value="UniProtKB-KW"/>
</dbReference>
<evidence type="ECO:0000256" key="6">
    <source>
        <dbReference type="ARBA" id="ARBA00022737"/>
    </source>
</evidence>
<keyword evidence="6" id="KW-0677">Repeat</keyword>
<dbReference type="Pfam" id="PF00353">
    <property type="entry name" value="HemolysinCabind"/>
    <property type="match status" value="10"/>
</dbReference>
<evidence type="ECO:0000313" key="10">
    <source>
        <dbReference type="EMBL" id="NML92866.1"/>
    </source>
</evidence>
<feature type="domain" description="Peptidase M10 serralysin C-terminal" evidence="9">
    <location>
        <begin position="587"/>
        <end position="658"/>
    </location>
</feature>
<evidence type="ECO:0000256" key="8">
    <source>
        <dbReference type="ARBA" id="ARBA00023136"/>
    </source>
</evidence>
<dbReference type="GO" id="GO:0005509">
    <property type="term" value="F:calcium ion binding"/>
    <property type="evidence" value="ECO:0007669"/>
    <property type="project" value="InterPro"/>
</dbReference>
<dbReference type="GO" id="GO:0005615">
    <property type="term" value="C:extracellular space"/>
    <property type="evidence" value="ECO:0007669"/>
    <property type="project" value="InterPro"/>
</dbReference>
<evidence type="ECO:0000256" key="2">
    <source>
        <dbReference type="ARBA" id="ARBA00004370"/>
    </source>
</evidence>
<dbReference type="PROSITE" id="PS00330">
    <property type="entry name" value="HEMOLYSIN_CALCIUM"/>
    <property type="match status" value="6"/>
</dbReference>
<dbReference type="GO" id="GO:0016020">
    <property type="term" value="C:membrane"/>
    <property type="evidence" value="ECO:0007669"/>
    <property type="project" value="UniProtKB-SubCell"/>
</dbReference>
<keyword evidence="11" id="KW-1185">Reference proteome</keyword>
<dbReference type="EMBL" id="JABBGM010000002">
    <property type="protein sequence ID" value="NML92866.1"/>
    <property type="molecule type" value="Genomic_DNA"/>
</dbReference>
<evidence type="ECO:0000259" key="9">
    <source>
        <dbReference type="Pfam" id="PF08548"/>
    </source>
</evidence>
<evidence type="ECO:0000256" key="4">
    <source>
        <dbReference type="ARBA" id="ARBA00022525"/>
    </source>
</evidence>
<accession>A0A7Y0BNB2</accession>
<keyword evidence="8" id="KW-0472">Membrane</keyword>
<dbReference type="Gene3D" id="2.160.20.160">
    <property type="match status" value="1"/>
</dbReference>
<dbReference type="InterPro" id="IPR013858">
    <property type="entry name" value="Peptidase_M10B_C"/>
</dbReference>
<name>A0A7Y0BNB2_9SPHN</name>
<evidence type="ECO:0000313" key="11">
    <source>
        <dbReference type="Proteomes" id="UP000583556"/>
    </source>
</evidence>
<comment type="caution">
    <text evidence="10">The sequence shown here is derived from an EMBL/GenBank/DDBJ whole genome shotgun (WGS) entry which is preliminary data.</text>
</comment>
<dbReference type="PRINTS" id="PR00313">
    <property type="entry name" value="CABNDNGRPT"/>
</dbReference>
<comment type="subcellular location">
    <subcellularLocation>
        <location evidence="2">Membrane</location>
    </subcellularLocation>
    <subcellularLocation>
        <location evidence="3">Secreted</location>
    </subcellularLocation>
</comment>
<dbReference type="InterPro" id="IPR003995">
    <property type="entry name" value="RTX_toxin_determinant-A"/>
</dbReference>
<evidence type="ECO:0000256" key="3">
    <source>
        <dbReference type="ARBA" id="ARBA00004613"/>
    </source>
</evidence>
<dbReference type="SUPFAM" id="SSF51120">
    <property type="entry name" value="beta-Roll"/>
    <property type="match status" value="5"/>
</dbReference>
<dbReference type="InterPro" id="IPR050557">
    <property type="entry name" value="RTX_toxin/Mannuronan_C5-epim"/>
</dbReference>
<evidence type="ECO:0000256" key="7">
    <source>
        <dbReference type="ARBA" id="ARBA00023026"/>
    </source>
</evidence>